<evidence type="ECO:0000256" key="11">
    <source>
        <dbReference type="ARBA" id="ARBA00022840"/>
    </source>
</evidence>
<comment type="catalytic activity">
    <reaction evidence="13">
        <text>L-threonine + hydrogencarbonate + ATP = L-threonylcarbamoyladenylate + diphosphate + H2O</text>
        <dbReference type="Rhea" id="RHEA:36407"/>
        <dbReference type="ChEBI" id="CHEBI:15377"/>
        <dbReference type="ChEBI" id="CHEBI:17544"/>
        <dbReference type="ChEBI" id="CHEBI:30616"/>
        <dbReference type="ChEBI" id="CHEBI:33019"/>
        <dbReference type="ChEBI" id="CHEBI:57926"/>
        <dbReference type="ChEBI" id="CHEBI:73682"/>
        <dbReference type="EC" id="2.7.7.87"/>
    </reaction>
</comment>
<dbReference type="Proteomes" id="UP000225740">
    <property type="component" value="Unassembled WGS sequence"/>
</dbReference>
<dbReference type="GO" id="GO:0061710">
    <property type="term" value="F:L-threonylcarbamoyladenylate synthase"/>
    <property type="evidence" value="ECO:0007669"/>
    <property type="project" value="UniProtKB-EC"/>
</dbReference>
<comment type="caution">
    <text evidence="17">The sequence shown here is derived from an EMBL/GenBank/DDBJ whole genome shotgun (WGS) entry which is preliminary data.</text>
</comment>
<dbReference type="EC" id="2.7.7.87" evidence="4"/>
<keyword evidence="18" id="KW-1185">Reference proteome</keyword>
<dbReference type="Gene3D" id="3.40.50.2300">
    <property type="match status" value="1"/>
</dbReference>
<dbReference type="GO" id="GO:0000049">
    <property type="term" value="F:tRNA binding"/>
    <property type="evidence" value="ECO:0007669"/>
    <property type="project" value="TreeGrafter"/>
</dbReference>
<dbReference type="InterPro" id="IPR036196">
    <property type="entry name" value="Ptyr_pPase_sf"/>
</dbReference>
<gene>
    <name evidence="17" type="ORF">CEE69_29070</name>
</gene>
<dbReference type="InterPro" id="IPR017945">
    <property type="entry name" value="DHBP_synth_RibB-like_a/b_dom"/>
</dbReference>
<dbReference type="Pfam" id="PF01300">
    <property type="entry name" value="Sua5_yciO_yrdC"/>
    <property type="match status" value="1"/>
</dbReference>
<dbReference type="Pfam" id="PF01451">
    <property type="entry name" value="LMWPc"/>
    <property type="match status" value="1"/>
</dbReference>
<feature type="active site" description="Proton donor" evidence="14">
    <location>
        <position position="413"/>
    </location>
</feature>
<evidence type="ECO:0000256" key="7">
    <source>
        <dbReference type="ARBA" id="ARBA00022694"/>
    </source>
</evidence>
<dbReference type="PRINTS" id="PR00719">
    <property type="entry name" value="LMWPTPASE"/>
</dbReference>
<reference evidence="17 18" key="1">
    <citation type="submission" date="2017-06" db="EMBL/GenBank/DDBJ databases">
        <title>Description of Rhodopirellula bahusiensis sp. nov.</title>
        <authorList>
            <person name="Kizina J."/>
            <person name="Harder J."/>
        </authorList>
    </citation>
    <scope>NUCLEOTIDE SEQUENCE [LARGE SCALE GENOMIC DNA]</scope>
    <source>
        <strain evidence="17 18">SWK21</strain>
    </source>
</reference>
<dbReference type="PANTHER" id="PTHR17490">
    <property type="entry name" value="SUA5"/>
    <property type="match status" value="1"/>
</dbReference>
<dbReference type="SUPFAM" id="SSF52788">
    <property type="entry name" value="Phosphotyrosine protein phosphatases I"/>
    <property type="match status" value="1"/>
</dbReference>
<dbReference type="InterPro" id="IPR006070">
    <property type="entry name" value="Sua5-like_dom"/>
</dbReference>
<keyword evidence="7" id="KW-0819">tRNA processing</keyword>
<organism evidence="17 18">
    <name type="scientific">Rhodopirellula bahusiensis</name>
    <dbReference type="NCBI Taxonomy" id="2014065"/>
    <lineage>
        <taxon>Bacteria</taxon>
        <taxon>Pseudomonadati</taxon>
        <taxon>Planctomycetota</taxon>
        <taxon>Planctomycetia</taxon>
        <taxon>Pirellulales</taxon>
        <taxon>Pirellulaceae</taxon>
        <taxon>Rhodopirellula</taxon>
    </lineage>
</organism>
<dbReference type="PANTHER" id="PTHR17490:SF16">
    <property type="entry name" value="THREONYLCARBAMOYL-AMP SYNTHASE"/>
    <property type="match status" value="1"/>
</dbReference>
<dbReference type="SUPFAM" id="SSF55821">
    <property type="entry name" value="YrdC/RibB"/>
    <property type="match status" value="2"/>
</dbReference>
<dbReference type="InterPro" id="IPR023485">
    <property type="entry name" value="Ptyr_pPase"/>
</dbReference>
<keyword evidence="6" id="KW-0808">Transferase</keyword>
<comment type="similarity">
    <text evidence="3">Belongs to the low molecular weight phosphotyrosine protein phosphatase family.</text>
</comment>
<dbReference type="Gene3D" id="3.90.870.10">
    <property type="entry name" value="DHBP synthase"/>
    <property type="match status" value="2"/>
</dbReference>
<dbReference type="GO" id="GO:0005737">
    <property type="term" value="C:cytoplasm"/>
    <property type="evidence" value="ECO:0007669"/>
    <property type="project" value="UniProtKB-SubCell"/>
</dbReference>
<keyword evidence="8" id="KW-0548">Nucleotidyltransferase</keyword>
<keyword evidence="10" id="KW-0378">Hydrolase</keyword>
<evidence type="ECO:0000256" key="6">
    <source>
        <dbReference type="ARBA" id="ARBA00022679"/>
    </source>
</evidence>
<evidence type="ECO:0000259" key="16">
    <source>
        <dbReference type="PROSITE" id="PS51163"/>
    </source>
</evidence>
<feature type="active site" description="Nucleophile" evidence="14">
    <location>
        <position position="302"/>
    </location>
</feature>
<dbReference type="AlphaFoldDB" id="A0A2G1VYH8"/>
<evidence type="ECO:0000256" key="5">
    <source>
        <dbReference type="ARBA" id="ARBA00022490"/>
    </source>
</evidence>
<dbReference type="EMBL" id="NIZW01000038">
    <property type="protein sequence ID" value="PHQ31822.1"/>
    <property type="molecule type" value="Genomic_DNA"/>
</dbReference>
<evidence type="ECO:0000256" key="15">
    <source>
        <dbReference type="SAM" id="MobiDB-lite"/>
    </source>
</evidence>
<dbReference type="InterPro" id="IPR017867">
    <property type="entry name" value="Tyr_phospatase_low_mol_wt"/>
</dbReference>
<dbReference type="RefSeq" id="WP_099264077.1">
    <property type="nucleotide sequence ID" value="NZ_JBDUYK010000138.1"/>
</dbReference>
<dbReference type="PROSITE" id="PS51163">
    <property type="entry name" value="YRDC"/>
    <property type="match status" value="1"/>
</dbReference>
<dbReference type="GO" id="GO:0008033">
    <property type="term" value="P:tRNA processing"/>
    <property type="evidence" value="ECO:0007669"/>
    <property type="project" value="UniProtKB-KW"/>
</dbReference>
<evidence type="ECO:0000313" key="18">
    <source>
        <dbReference type="Proteomes" id="UP000225740"/>
    </source>
</evidence>
<proteinExistence type="inferred from homology"/>
<evidence type="ECO:0000256" key="13">
    <source>
        <dbReference type="ARBA" id="ARBA00048366"/>
    </source>
</evidence>
<dbReference type="GO" id="GO:0005524">
    <property type="term" value="F:ATP binding"/>
    <property type="evidence" value="ECO:0007669"/>
    <property type="project" value="UniProtKB-KW"/>
</dbReference>
<keyword evidence="5" id="KW-0963">Cytoplasm</keyword>
<accession>A0A2G1VYH8</accession>
<dbReference type="GO" id="GO:0006450">
    <property type="term" value="P:regulation of translational fidelity"/>
    <property type="evidence" value="ECO:0007669"/>
    <property type="project" value="TreeGrafter"/>
</dbReference>
<evidence type="ECO:0000256" key="9">
    <source>
        <dbReference type="ARBA" id="ARBA00022741"/>
    </source>
</evidence>
<dbReference type="OrthoDB" id="9784339at2"/>
<dbReference type="SMART" id="SM00226">
    <property type="entry name" value="LMWPc"/>
    <property type="match status" value="1"/>
</dbReference>
<protein>
    <recommendedName>
        <fullName evidence="12">L-threonylcarbamoyladenylate synthase</fullName>
        <ecNumber evidence="4">2.7.7.87</ecNumber>
    </recommendedName>
    <alternativeName>
        <fullName evidence="12">L-threonylcarbamoyladenylate synthase</fullName>
    </alternativeName>
</protein>
<dbReference type="GO" id="GO:0004725">
    <property type="term" value="F:protein tyrosine phosphatase activity"/>
    <property type="evidence" value="ECO:0007669"/>
    <property type="project" value="InterPro"/>
</dbReference>
<evidence type="ECO:0000256" key="8">
    <source>
        <dbReference type="ARBA" id="ARBA00022695"/>
    </source>
</evidence>
<name>A0A2G1VYH8_9BACT</name>
<evidence type="ECO:0000256" key="14">
    <source>
        <dbReference type="PIRSR" id="PIRSR617867-1"/>
    </source>
</evidence>
<dbReference type="GO" id="GO:0003725">
    <property type="term" value="F:double-stranded RNA binding"/>
    <property type="evidence" value="ECO:0007669"/>
    <property type="project" value="InterPro"/>
</dbReference>
<comment type="subcellular location">
    <subcellularLocation>
        <location evidence="1">Cytoplasm</location>
    </subcellularLocation>
</comment>
<evidence type="ECO:0000256" key="3">
    <source>
        <dbReference type="ARBA" id="ARBA00011063"/>
    </source>
</evidence>
<dbReference type="CDD" id="cd16344">
    <property type="entry name" value="LMWPAP"/>
    <property type="match status" value="1"/>
</dbReference>
<evidence type="ECO:0000256" key="2">
    <source>
        <dbReference type="ARBA" id="ARBA00007663"/>
    </source>
</evidence>
<comment type="similarity">
    <text evidence="2">Belongs to the SUA5 family.</text>
</comment>
<keyword evidence="9" id="KW-0547">Nucleotide-binding</keyword>
<evidence type="ECO:0000256" key="1">
    <source>
        <dbReference type="ARBA" id="ARBA00004496"/>
    </source>
</evidence>
<dbReference type="GeneID" id="90611905"/>
<sequence>MQAAINELESLAYGVSLAFASEFNGHLNRMGRPPLTVPMIYDLQTTDDPRDIVHRSVQALVEGQVIGVPSETVYGLVASSLCPAAVRRLAQWTAACRGWSASSSPTGSEASETDKVGFVAPPADAGSIALCLRSGEAAGDFLMPMTMLARRLSERCFPGPLTLIADCDDSVSAMSCLPESVANTLRAGAGQDTSLAGGPVAFRVSEHRLLSHIHRYLSAPLVWGEIGLPDASPPTTAEKLQSALNAGTGDSLPLLLDDGISRYGDEGTVVRVTGNHWHVQRTGVIQQAAMNQFVKPVIALVCTGNTCRSPMAETLLREALRRKFGREDVARVVSAGVAAGHGSGAAPQAVEVMGRRGLDLTGHASQPLEESLMSMADLVLTMTRRHRDAIVAAWPDRAEHVFTLRRDGGDVSDPVGMPVDVYEQCADQMVSELEGWLGELPPDFFPSDRPGEGPDDEPPQHNVGSE</sequence>
<feature type="region of interest" description="Disordered" evidence="15">
    <location>
        <begin position="438"/>
        <end position="466"/>
    </location>
</feature>
<feature type="active site" evidence="14">
    <location>
        <position position="308"/>
    </location>
</feature>
<evidence type="ECO:0000256" key="10">
    <source>
        <dbReference type="ARBA" id="ARBA00022801"/>
    </source>
</evidence>
<evidence type="ECO:0000256" key="12">
    <source>
        <dbReference type="ARBA" id="ARBA00029774"/>
    </source>
</evidence>
<feature type="domain" description="YrdC-like" evidence="16">
    <location>
        <begin position="50"/>
        <end position="285"/>
    </location>
</feature>
<evidence type="ECO:0000313" key="17">
    <source>
        <dbReference type="EMBL" id="PHQ31822.1"/>
    </source>
</evidence>
<dbReference type="InterPro" id="IPR050156">
    <property type="entry name" value="TC-AMP_synthase_SUA5"/>
</dbReference>
<keyword evidence="11" id="KW-0067">ATP-binding</keyword>
<evidence type="ECO:0000256" key="4">
    <source>
        <dbReference type="ARBA" id="ARBA00012584"/>
    </source>
</evidence>